<dbReference type="PANTHER" id="PTHR42910:SF1">
    <property type="entry name" value="MAJOR FACILITATOR SUPERFAMILY (MFS) PROFILE DOMAIN-CONTAINING PROTEIN"/>
    <property type="match status" value="1"/>
</dbReference>
<dbReference type="PROSITE" id="PS50850">
    <property type="entry name" value="MFS"/>
    <property type="match status" value="1"/>
</dbReference>
<proteinExistence type="predicted"/>
<dbReference type="InterPro" id="IPR020846">
    <property type="entry name" value="MFS_dom"/>
</dbReference>
<dbReference type="GO" id="GO:0022857">
    <property type="term" value="F:transmembrane transporter activity"/>
    <property type="evidence" value="ECO:0007669"/>
    <property type="project" value="InterPro"/>
</dbReference>
<feature type="transmembrane region" description="Helical" evidence="5">
    <location>
        <begin position="158"/>
        <end position="178"/>
    </location>
</feature>
<dbReference type="GO" id="GO:0005886">
    <property type="term" value="C:plasma membrane"/>
    <property type="evidence" value="ECO:0007669"/>
    <property type="project" value="UniProtKB-SubCell"/>
</dbReference>
<dbReference type="Proteomes" id="UP000290365">
    <property type="component" value="Chromosome"/>
</dbReference>
<dbReference type="SUPFAM" id="SSF103473">
    <property type="entry name" value="MFS general substrate transporter"/>
    <property type="match status" value="1"/>
</dbReference>
<evidence type="ECO:0000256" key="2">
    <source>
        <dbReference type="ARBA" id="ARBA00022692"/>
    </source>
</evidence>
<dbReference type="InterPro" id="IPR036259">
    <property type="entry name" value="MFS_trans_sf"/>
</dbReference>
<evidence type="ECO:0000313" key="7">
    <source>
        <dbReference type="EMBL" id="QBD83536.1"/>
    </source>
</evidence>
<dbReference type="Pfam" id="PF07690">
    <property type="entry name" value="MFS_1"/>
    <property type="match status" value="1"/>
</dbReference>
<sequence length="387" mass="41202">MDRRLVWIMALACGLTAANLYYSQPILVDMGKSFAVSVDQMGIIATLGQLGYAAGLLFIVPLGDSYNRRSLIVGSLIAVTLALIAMALAPNVTLLAVASLLVGITTVVPQIIIPFAASLAPAHERGRVLGIVMSGLLIGILLARTVSGFISAQLGWQAVYWLAAALMVLLTVILRFMLPADHPQTSMSYPQLLRSLWGLLRQEPVLRETCVMGAMVFGAFSAFWVTLAFFLETPPYHYGSAVAGAFGLVGVVGALAASFVGKLADRIEARRIIGMAVLIVLLAFGIFELFGHALWGLIVGVILLDLGAQSNQVSNQARIYSLNPLARNRINTVYMVAFFVGGSLGSVLGSYGWSIAGWTGVCLVGGAMLLTALIVYGLNSWRRARAV</sequence>
<feature type="transmembrane region" description="Helical" evidence="5">
    <location>
        <begin position="272"/>
        <end position="287"/>
    </location>
</feature>
<feature type="transmembrane region" description="Helical" evidence="5">
    <location>
        <begin position="128"/>
        <end position="152"/>
    </location>
</feature>
<keyword evidence="8" id="KW-1185">Reference proteome</keyword>
<evidence type="ECO:0000313" key="8">
    <source>
        <dbReference type="Proteomes" id="UP000290365"/>
    </source>
</evidence>
<dbReference type="KEGG" id="kbs:EPA93_21055"/>
<evidence type="ECO:0000256" key="3">
    <source>
        <dbReference type="ARBA" id="ARBA00022989"/>
    </source>
</evidence>
<keyword evidence="4 5" id="KW-0472">Membrane</keyword>
<comment type="subcellular location">
    <subcellularLocation>
        <location evidence="1">Cell membrane</location>
        <topology evidence="1">Multi-pass membrane protein</topology>
    </subcellularLocation>
</comment>
<dbReference type="AlphaFoldDB" id="A0A4P6K7E2"/>
<gene>
    <name evidence="7" type="ORF">EPA93_21055</name>
</gene>
<evidence type="ECO:0000256" key="5">
    <source>
        <dbReference type="SAM" id="Phobius"/>
    </source>
</evidence>
<protein>
    <submittedName>
        <fullName evidence="7">MFS transporter</fullName>
    </submittedName>
</protein>
<feature type="transmembrane region" description="Helical" evidence="5">
    <location>
        <begin position="41"/>
        <end position="59"/>
    </location>
</feature>
<feature type="domain" description="Major facilitator superfamily (MFS) profile" evidence="6">
    <location>
        <begin position="1"/>
        <end position="383"/>
    </location>
</feature>
<dbReference type="InterPro" id="IPR011701">
    <property type="entry name" value="MFS"/>
</dbReference>
<dbReference type="Gene3D" id="1.20.1250.20">
    <property type="entry name" value="MFS general substrate transporter like domains"/>
    <property type="match status" value="1"/>
</dbReference>
<keyword evidence="3 5" id="KW-1133">Transmembrane helix</keyword>
<reference evidence="7 8" key="1">
    <citation type="submission" date="2019-01" db="EMBL/GenBank/DDBJ databases">
        <title>Ktedonosporobacter rubrisoli SCAWS-G2.</title>
        <authorList>
            <person name="Huang Y."/>
            <person name="Yan B."/>
        </authorList>
    </citation>
    <scope>NUCLEOTIDE SEQUENCE [LARGE SCALE GENOMIC DNA]</scope>
    <source>
        <strain evidence="7 8">SCAWS-G2</strain>
    </source>
</reference>
<keyword evidence="2 5" id="KW-0812">Transmembrane</keyword>
<evidence type="ECO:0000259" key="6">
    <source>
        <dbReference type="PROSITE" id="PS50850"/>
    </source>
</evidence>
<dbReference type="OrthoDB" id="9815356at2"/>
<organism evidence="7 8">
    <name type="scientific">Ktedonosporobacter rubrisoli</name>
    <dbReference type="NCBI Taxonomy" id="2509675"/>
    <lineage>
        <taxon>Bacteria</taxon>
        <taxon>Bacillati</taxon>
        <taxon>Chloroflexota</taxon>
        <taxon>Ktedonobacteria</taxon>
        <taxon>Ktedonobacterales</taxon>
        <taxon>Ktedonosporobacteraceae</taxon>
        <taxon>Ktedonosporobacter</taxon>
    </lineage>
</organism>
<evidence type="ECO:0000256" key="4">
    <source>
        <dbReference type="ARBA" id="ARBA00023136"/>
    </source>
</evidence>
<dbReference type="PANTHER" id="PTHR42910">
    <property type="entry name" value="TRANSPORTER SCO4007-RELATED"/>
    <property type="match status" value="1"/>
</dbReference>
<feature type="transmembrane region" description="Helical" evidence="5">
    <location>
        <begin position="95"/>
        <end position="116"/>
    </location>
</feature>
<evidence type="ECO:0000256" key="1">
    <source>
        <dbReference type="ARBA" id="ARBA00004651"/>
    </source>
</evidence>
<feature type="transmembrane region" description="Helical" evidence="5">
    <location>
        <begin position="293"/>
        <end position="311"/>
    </location>
</feature>
<feature type="transmembrane region" description="Helical" evidence="5">
    <location>
        <begin position="237"/>
        <end position="260"/>
    </location>
</feature>
<dbReference type="EMBL" id="CP035758">
    <property type="protein sequence ID" value="QBD83536.1"/>
    <property type="molecule type" value="Genomic_DNA"/>
</dbReference>
<feature type="transmembrane region" description="Helical" evidence="5">
    <location>
        <begin position="210"/>
        <end position="231"/>
    </location>
</feature>
<feature type="transmembrane region" description="Helical" evidence="5">
    <location>
        <begin position="332"/>
        <end position="349"/>
    </location>
</feature>
<feature type="transmembrane region" description="Helical" evidence="5">
    <location>
        <begin position="71"/>
        <end position="89"/>
    </location>
</feature>
<name>A0A4P6K7E2_KTERU</name>
<feature type="transmembrane region" description="Helical" evidence="5">
    <location>
        <begin position="355"/>
        <end position="378"/>
    </location>
</feature>
<dbReference type="CDD" id="cd17324">
    <property type="entry name" value="MFS_NepI_like"/>
    <property type="match status" value="1"/>
</dbReference>
<accession>A0A4P6K7E2</accession>